<gene>
    <name evidence="1" type="ORF">ACTOB_006568</name>
</gene>
<organism evidence="1 2">
    <name type="scientific">Actinoplanes oblitus</name>
    <dbReference type="NCBI Taxonomy" id="3040509"/>
    <lineage>
        <taxon>Bacteria</taxon>
        <taxon>Bacillati</taxon>
        <taxon>Actinomycetota</taxon>
        <taxon>Actinomycetes</taxon>
        <taxon>Micromonosporales</taxon>
        <taxon>Micromonosporaceae</taxon>
        <taxon>Actinoplanes</taxon>
    </lineage>
</organism>
<keyword evidence="2" id="KW-1185">Reference proteome</keyword>
<reference evidence="1 2" key="1">
    <citation type="submission" date="2023-06" db="EMBL/GenBank/DDBJ databases">
        <authorList>
            <person name="Yushchuk O."/>
            <person name="Binda E."/>
            <person name="Ruckert-Reed C."/>
            <person name="Fedorenko V."/>
            <person name="Kalinowski J."/>
            <person name="Marinelli F."/>
        </authorList>
    </citation>
    <scope>NUCLEOTIDE SEQUENCE [LARGE SCALE GENOMIC DNA]</scope>
    <source>
        <strain evidence="1 2">NRRL 3884</strain>
    </source>
</reference>
<proteinExistence type="predicted"/>
<name>A0ABY8W9I6_9ACTN</name>
<protein>
    <submittedName>
        <fullName evidence="1">Uncharacterized protein</fullName>
    </submittedName>
</protein>
<sequence>MEYQEAFPDLADVYLEDSWVLGIASTERDVAFQLDAVLTPSHPLYQPPAPGEQHCYRPARLSVSSRKLRLDRSELPAATDASGDSDFGNVDVVAHVVWDGEPAWEMSGDWGILRSVEPSVSLTFD</sequence>
<evidence type="ECO:0000313" key="2">
    <source>
        <dbReference type="Proteomes" id="UP001240150"/>
    </source>
</evidence>
<evidence type="ECO:0000313" key="1">
    <source>
        <dbReference type="EMBL" id="WIM94539.1"/>
    </source>
</evidence>
<dbReference type="RefSeq" id="WP_284915757.1">
    <property type="nucleotide sequence ID" value="NZ_CP126980.1"/>
</dbReference>
<dbReference type="Proteomes" id="UP001240150">
    <property type="component" value="Chromosome"/>
</dbReference>
<dbReference type="EMBL" id="CP126980">
    <property type="protein sequence ID" value="WIM94539.1"/>
    <property type="molecule type" value="Genomic_DNA"/>
</dbReference>
<accession>A0ABY8W9I6</accession>